<reference evidence="1 2" key="1">
    <citation type="submission" date="2020-09" db="EMBL/GenBank/DDBJ databases">
        <title>De no assembly of potato wild relative species, Solanum commersonii.</title>
        <authorList>
            <person name="Cho K."/>
        </authorList>
    </citation>
    <scope>NUCLEOTIDE SEQUENCE [LARGE SCALE GENOMIC DNA]</scope>
    <source>
        <strain evidence="1">LZ3.2</strain>
        <tissue evidence="1">Leaf</tissue>
    </source>
</reference>
<evidence type="ECO:0000313" key="2">
    <source>
        <dbReference type="Proteomes" id="UP000824120"/>
    </source>
</evidence>
<sequence length="71" mass="8248">MSCQLGESETFRVSNKVRNCNQLLLEMQLEERCTMSKENRKKKVKGDILLRSKREDQDEADFVASAIILEI</sequence>
<accession>A0A9J5YR02</accession>
<dbReference type="AlphaFoldDB" id="A0A9J5YR02"/>
<keyword evidence="2" id="KW-1185">Reference proteome</keyword>
<comment type="caution">
    <text evidence="1">The sequence shown here is derived from an EMBL/GenBank/DDBJ whole genome shotgun (WGS) entry which is preliminary data.</text>
</comment>
<proteinExistence type="predicted"/>
<dbReference type="Proteomes" id="UP000824120">
    <property type="component" value="Chromosome 6"/>
</dbReference>
<name>A0A9J5YR02_SOLCO</name>
<organism evidence="1 2">
    <name type="scientific">Solanum commersonii</name>
    <name type="common">Commerson's wild potato</name>
    <name type="synonym">Commerson's nightshade</name>
    <dbReference type="NCBI Taxonomy" id="4109"/>
    <lineage>
        <taxon>Eukaryota</taxon>
        <taxon>Viridiplantae</taxon>
        <taxon>Streptophyta</taxon>
        <taxon>Embryophyta</taxon>
        <taxon>Tracheophyta</taxon>
        <taxon>Spermatophyta</taxon>
        <taxon>Magnoliopsida</taxon>
        <taxon>eudicotyledons</taxon>
        <taxon>Gunneridae</taxon>
        <taxon>Pentapetalae</taxon>
        <taxon>asterids</taxon>
        <taxon>lamiids</taxon>
        <taxon>Solanales</taxon>
        <taxon>Solanaceae</taxon>
        <taxon>Solanoideae</taxon>
        <taxon>Solaneae</taxon>
        <taxon>Solanum</taxon>
    </lineage>
</organism>
<protein>
    <submittedName>
        <fullName evidence="1">Uncharacterized protein</fullName>
    </submittedName>
</protein>
<dbReference type="EMBL" id="JACXVP010000006">
    <property type="protein sequence ID" value="KAG5603195.1"/>
    <property type="molecule type" value="Genomic_DNA"/>
</dbReference>
<gene>
    <name evidence="1" type="ORF">H5410_034565</name>
</gene>
<evidence type="ECO:0000313" key="1">
    <source>
        <dbReference type="EMBL" id="KAG5603195.1"/>
    </source>
</evidence>